<evidence type="ECO:0000313" key="6">
    <source>
        <dbReference type="EMBL" id="GHE14965.1"/>
    </source>
</evidence>
<evidence type="ECO:0000256" key="2">
    <source>
        <dbReference type="PROSITE-ProRule" id="PRU00703"/>
    </source>
</evidence>
<dbReference type="Gene3D" id="3.30.1340.30">
    <property type="match status" value="1"/>
</dbReference>
<evidence type="ECO:0000313" key="7">
    <source>
        <dbReference type="Proteomes" id="UP000655443"/>
    </source>
</evidence>
<dbReference type="Gene3D" id="3.10.580.10">
    <property type="entry name" value="CBS-domain"/>
    <property type="match status" value="1"/>
</dbReference>
<organism evidence="6 7">
    <name type="scientific">Streptomyces alanosinicus</name>
    <dbReference type="NCBI Taxonomy" id="68171"/>
    <lineage>
        <taxon>Bacteria</taxon>
        <taxon>Bacillati</taxon>
        <taxon>Actinomycetota</taxon>
        <taxon>Actinomycetes</taxon>
        <taxon>Kitasatosporales</taxon>
        <taxon>Streptomycetaceae</taxon>
        <taxon>Streptomyces</taxon>
    </lineage>
</organism>
<sequence>MNGTPTVVNDVMTHRVLALRTGAVFKDIVQAMQDWRVSALPVLDDKGVVVGVVSEADLLPKEQYGDGDIGRYGQLAHLADVRKADAVTAGDLMTAPAITVAPDATLAQAARIMAGSRVKRLPVVGRDGLLRGIVSRSDLLKVFLRDDEDIAEEVRREIVVRLFGRHADTIRVEVRDGVVSLAGRVRETLLITPAARLARAVPGVVDVKCALTGPPRHRDPGSDADAGRHEADRARTA</sequence>
<feature type="domain" description="BON" evidence="4">
    <location>
        <begin position="146"/>
        <end position="215"/>
    </location>
</feature>
<keyword evidence="7" id="KW-1185">Reference proteome</keyword>
<dbReference type="InterPro" id="IPR000644">
    <property type="entry name" value="CBS_dom"/>
</dbReference>
<gene>
    <name evidence="6" type="ORF">GCM10010339_88030</name>
</gene>
<dbReference type="Pfam" id="PF00571">
    <property type="entry name" value="CBS"/>
    <property type="match status" value="2"/>
</dbReference>
<dbReference type="SMART" id="SM00116">
    <property type="entry name" value="CBS"/>
    <property type="match status" value="2"/>
</dbReference>
<evidence type="ECO:0000259" key="5">
    <source>
        <dbReference type="PROSITE" id="PS51371"/>
    </source>
</evidence>
<dbReference type="SUPFAM" id="SSF54631">
    <property type="entry name" value="CBS-domain pair"/>
    <property type="match status" value="1"/>
</dbReference>
<evidence type="ECO:0000256" key="1">
    <source>
        <dbReference type="ARBA" id="ARBA00023122"/>
    </source>
</evidence>
<dbReference type="AlphaFoldDB" id="A0A919D984"/>
<dbReference type="InterPro" id="IPR046342">
    <property type="entry name" value="CBS_dom_sf"/>
</dbReference>
<proteinExistence type="predicted"/>
<dbReference type="PANTHER" id="PTHR43080">
    <property type="entry name" value="CBS DOMAIN-CONTAINING PROTEIN CBSX3, MITOCHONDRIAL"/>
    <property type="match status" value="1"/>
</dbReference>
<name>A0A919D984_9ACTN</name>
<dbReference type="InterPro" id="IPR017080">
    <property type="entry name" value="UCP036990_CBS_BON"/>
</dbReference>
<dbReference type="RefSeq" id="WP_189959151.1">
    <property type="nucleotide sequence ID" value="NZ_BMVG01000057.1"/>
</dbReference>
<dbReference type="Pfam" id="PF04972">
    <property type="entry name" value="BON"/>
    <property type="match status" value="1"/>
</dbReference>
<evidence type="ECO:0000259" key="4">
    <source>
        <dbReference type="PROSITE" id="PS50914"/>
    </source>
</evidence>
<reference evidence="6" key="2">
    <citation type="submission" date="2020-09" db="EMBL/GenBank/DDBJ databases">
        <authorList>
            <person name="Sun Q."/>
            <person name="Ohkuma M."/>
        </authorList>
    </citation>
    <scope>NUCLEOTIDE SEQUENCE</scope>
    <source>
        <strain evidence="6">JCM 4714</strain>
    </source>
</reference>
<dbReference type="InterPro" id="IPR007055">
    <property type="entry name" value="BON_dom"/>
</dbReference>
<evidence type="ECO:0000256" key="3">
    <source>
        <dbReference type="SAM" id="MobiDB-lite"/>
    </source>
</evidence>
<reference evidence="6" key="1">
    <citation type="journal article" date="2014" name="Int. J. Syst. Evol. Microbiol.">
        <title>Complete genome sequence of Corynebacterium casei LMG S-19264T (=DSM 44701T), isolated from a smear-ripened cheese.</title>
        <authorList>
            <consortium name="US DOE Joint Genome Institute (JGI-PGF)"/>
            <person name="Walter F."/>
            <person name="Albersmeier A."/>
            <person name="Kalinowski J."/>
            <person name="Ruckert C."/>
        </authorList>
    </citation>
    <scope>NUCLEOTIDE SEQUENCE</scope>
    <source>
        <strain evidence="6">JCM 4714</strain>
    </source>
</reference>
<dbReference type="EMBL" id="BMVG01000057">
    <property type="protein sequence ID" value="GHE14965.1"/>
    <property type="molecule type" value="Genomic_DNA"/>
</dbReference>
<dbReference type="Proteomes" id="UP000655443">
    <property type="component" value="Unassembled WGS sequence"/>
</dbReference>
<feature type="domain" description="CBS" evidence="5">
    <location>
        <begin position="93"/>
        <end position="150"/>
    </location>
</feature>
<dbReference type="PIRSF" id="PIRSF036990">
    <property type="entry name" value="UCP036990_CBS_BON"/>
    <property type="match status" value="1"/>
</dbReference>
<dbReference type="PANTHER" id="PTHR43080:SF29">
    <property type="entry name" value="OS02G0818000 PROTEIN"/>
    <property type="match status" value="1"/>
</dbReference>
<accession>A0A919D984</accession>
<dbReference type="InterPro" id="IPR051257">
    <property type="entry name" value="Diverse_CBS-Domain"/>
</dbReference>
<dbReference type="PROSITE" id="PS51371">
    <property type="entry name" value="CBS"/>
    <property type="match status" value="2"/>
</dbReference>
<feature type="region of interest" description="Disordered" evidence="3">
    <location>
        <begin position="211"/>
        <end position="237"/>
    </location>
</feature>
<feature type="domain" description="CBS" evidence="5">
    <location>
        <begin position="12"/>
        <end position="69"/>
    </location>
</feature>
<protein>
    <recommendedName>
        <fullName evidence="8">CBS domain-containing protein</fullName>
    </recommendedName>
</protein>
<evidence type="ECO:0008006" key="8">
    <source>
        <dbReference type="Google" id="ProtNLM"/>
    </source>
</evidence>
<keyword evidence="1 2" id="KW-0129">CBS domain</keyword>
<dbReference type="PROSITE" id="PS50914">
    <property type="entry name" value="BON"/>
    <property type="match status" value="1"/>
</dbReference>
<feature type="compositionally biased region" description="Basic and acidic residues" evidence="3">
    <location>
        <begin position="216"/>
        <end position="237"/>
    </location>
</feature>
<comment type="caution">
    <text evidence="6">The sequence shown here is derived from an EMBL/GenBank/DDBJ whole genome shotgun (WGS) entry which is preliminary data.</text>
</comment>